<dbReference type="AlphaFoldDB" id="T1FGG9"/>
<dbReference type="CTD" id="20207918"/>
<dbReference type="EnsemblMetazoa" id="HelroT180969">
    <property type="protein sequence ID" value="HelroP180969"/>
    <property type="gene ID" value="HelroG180969"/>
</dbReference>
<dbReference type="Proteomes" id="UP000015101">
    <property type="component" value="Unassembled WGS sequence"/>
</dbReference>
<dbReference type="EMBL" id="AMQM01007422">
    <property type="status" value="NOT_ANNOTATED_CDS"/>
    <property type="molecule type" value="Genomic_DNA"/>
</dbReference>
<feature type="region of interest" description="Disordered" evidence="1">
    <location>
        <begin position="1"/>
        <end position="68"/>
    </location>
</feature>
<dbReference type="KEGG" id="hro:HELRODRAFT_180969"/>
<protein>
    <submittedName>
        <fullName evidence="2 3">Uncharacterized protein</fullName>
    </submittedName>
</protein>
<dbReference type="GeneID" id="20207918"/>
<dbReference type="InParanoid" id="T1FGG9"/>
<gene>
    <name evidence="3" type="primary">20207918</name>
    <name evidence="2" type="ORF">HELRODRAFT_180969</name>
</gene>
<feature type="compositionally biased region" description="Basic and acidic residues" evidence="1">
    <location>
        <begin position="28"/>
        <end position="43"/>
    </location>
</feature>
<evidence type="ECO:0000313" key="3">
    <source>
        <dbReference type="EnsemblMetazoa" id="HelroP180969"/>
    </source>
</evidence>
<keyword evidence="4" id="KW-1185">Reference proteome</keyword>
<reference evidence="3" key="3">
    <citation type="submission" date="2015-06" db="UniProtKB">
        <authorList>
            <consortium name="EnsemblMetazoa"/>
        </authorList>
    </citation>
    <scope>IDENTIFICATION</scope>
</reference>
<dbReference type="EMBL" id="KB097612">
    <property type="protein sequence ID" value="ESN93431.1"/>
    <property type="molecule type" value="Genomic_DNA"/>
</dbReference>
<dbReference type="RefSeq" id="XP_009028495.1">
    <property type="nucleotide sequence ID" value="XM_009030247.1"/>
</dbReference>
<reference evidence="4" key="1">
    <citation type="submission" date="2012-12" db="EMBL/GenBank/DDBJ databases">
        <authorList>
            <person name="Hellsten U."/>
            <person name="Grimwood J."/>
            <person name="Chapman J.A."/>
            <person name="Shapiro H."/>
            <person name="Aerts A."/>
            <person name="Otillar R.P."/>
            <person name="Terry A.Y."/>
            <person name="Boore J.L."/>
            <person name="Simakov O."/>
            <person name="Marletaz F."/>
            <person name="Cho S.-J."/>
            <person name="Edsinger-Gonzales E."/>
            <person name="Havlak P."/>
            <person name="Kuo D.-H."/>
            <person name="Larsson T."/>
            <person name="Lv J."/>
            <person name="Arendt D."/>
            <person name="Savage R."/>
            <person name="Osoegawa K."/>
            <person name="de Jong P."/>
            <person name="Lindberg D.R."/>
            <person name="Seaver E.C."/>
            <person name="Weisblat D.A."/>
            <person name="Putnam N.H."/>
            <person name="Grigoriev I.V."/>
            <person name="Rokhsar D.S."/>
        </authorList>
    </citation>
    <scope>NUCLEOTIDE SEQUENCE</scope>
</reference>
<feature type="region of interest" description="Disordered" evidence="1">
    <location>
        <begin position="139"/>
        <end position="158"/>
    </location>
</feature>
<proteinExistence type="predicted"/>
<evidence type="ECO:0000313" key="2">
    <source>
        <dbReference type="EMBL" id="ESN93431.1"/>
    </source>
</evidence>
<evidence type="ECO:0000313" key="4">
    <source>
        <dbReference type="Proteomes" id="UP000015101"/>
    </source>
</evidence>
<accession>T1FGG9</accession>
<name>T1FGG9_HELRO</name>
<dbReference type="HOGENOM" id="CLU_1534242_0_0_1"/>
<sequence>MGCTSSKPKRTKSLEDVKGQAAQNGQITKEDTSAKKPTTDKNSTDPIQIPGANKSFQAPDGIPFIDEDVDEDDAKLRTGVRENSKKLTDDVNIRTESSAFIVNGNSGVRVSASSSDRNAAGDVGEVVVNEKGVHVVGHDGSIMPIKKGPAPSPITDEQTQKRKDVAYFIIVHLVC</sequence>
<reference evidence="2 4" key="2">
    <citation type="journal article" date="2013" name="Nature">
        <title>Insights into bilaterian evolution from three spiralian genomes.</title>
        <authorList>
            <person name="Simakov O."/>
            <person name="Marletaz F."/>
            <person name="Cho S.J."/>
            <person name="Edsinger-Gonzales E."/>
            <person name="Havlak P."/>
            <person name="Hellsten U."/>
            <person name="Kuo D.H."/>
            <person name="Larsson T."/>
            <person name="Lv J."/>
            <person name="Arendt D."/>
            <person name="Savage R."/>
            <person name="Osoegawa K."/>
            <person name="de Jong P."/>
            <person name="Grimwood J."/>
            <person name="Chapman J.A."/>
            <person name="Shapiro H."/>
            <person name="Aerts A."/>
            <person name="Otillar R.P."/>
            <person name="Terry A.Y."/>
            <person name="Boore J.L."/>
            <person name="Grigoriev I.V."/>
            <person name="Lindberg D.R."/>
            <person name="Seaver E.C."/>
            <person name="Weisblat D.A."/>
            <person name="Putnam N.H."/>
            <person name="Rokhsar D.S."/>
        </authorList>
    </citation>
    <scope>NUCLEOTIDE SEQUENCE</scope>
</reference>
<organism evidence="3 4">
    <name type="scientific">Helobdella robusta</name>
    <name type="common">Californian leech</name>
    <dbReference type="NCBI Taxonomy" id="6412"/>
    <lineage>
        <taxon>Eukaryota</taxon>
        <taxon>Metazoa</taxon>
        <taxon>Spiralia</taxon>
        <taxon>Lophotrochozoa</taxon>
        <taxon>Annelida</taxon>
        <taxon>Clitellata</taxon>
        <taxon>Hirudinea</taxon>
        <taxon>Rhynchobdellida</taxon>
        <taxon>Glossiphoniidae</taxon>
        <taxon>Helobdella</taxon>
    </lineage>
</organism>
<evidence type="ECO:0000256" key="1">
    <source>
        <dbReference type="SAM" id="MobiDB-lite"/>
    </source>
</evidence>